<dbReference type="SMART" id="SM00702">
    <property type="entry name" value="P4Hc"/>
    <property type="match status" value="1"/>
</dbReference>
<sequence>MIAVDKVFILAFPDDLEKKRALFEARLKTLPLPENIPVEIHPLPSITEVNQTLRDYGLLPVEGGIRWEEASRACGHWNVWQRHEQHDAVLVLEEGFLPKSDHYQVLRTDEPWEMIYLGRFAYGSDIPSEARGMVNPGYSNGSYAYMINAAGMRKLATSQYDQNVIPVGEFLSAMHDAHPSEDITAMFAHRLTALAPMKNFIEHEVSVNGTDETAADGYKPLHPGLFEFEGEARETWVKKYVNPQLVQREFDLICDEPIDNVYTFPLFTELFCKEIIEEAEHFGEWTSYRGKDNPPTDIKLDSLGFHDIYSSVLKEFFFPLLYHKYQLKGEAWKRLNAQHFIVRYIAGERAHLGLHNDGSYLSMIVTLNTDFEGGGTFFPKFKKLVKPDQPGYASIHPGLLGYLHGARPITQGKRYILTSFFFMGTQHPFAEGNY</sequence>
<protein>
    <recommendedName>
        <fullName evidence="7">Fe2OG dioxygenase domain-containing protein</fullName>
    </recommendedName>
</protein>
<dbReference type="GO" id="GO:0016705">
    <property type="term" value="F:oxidoreductase activity, acting on paired donors, with incorporation or reduction of molecular oxygen"/>
    <property type="evidence" value="ECO:0007669"/>
    <property type="project" value="InterPro"/>
</dbReference>
<dbReference type="Gene3D" id="2.60.120.620">
    <property type="entry name" value="q2cbj1_9rhob like domain"/>
    <property type="match status" value="1"/>
</dbReference>
<dbReference type="GO" id="GO:0051213">
    <property type="term" value="F:dioxygenase activity"/>
    <property type="evidence" value="ECO:0007669"/>
    <property type="project" value="UniProtKB-KW"/>
</dbReference>
<dbReference type="Pfam" id="PF25238">
    <property type="entry name" value="OGFOD2-like"/>
    <property type="match status" value="1"/>
</dbReference>
<keyword evidence="9" id="KW-1185">Reference proteome</keyword>
<evidence type="ECO:0000256" key="3">
    <source>
        <dbReference type="ARBA" id="ARBA00022896"/>
    </source>
</evidence>
<dbReference type="PANTHER" id="PTHR10730:SF45">
    <property type="entry name" value="PROCOLLAGEN-LYSINE,2-OXOGLUTARATE 5-DIOXYGENASE"/>
    <property type="match status" value="1"/>
</dbReference>
<feature type="domain" description="Fe2OG dioxygenase" evidence="7">
    <location>
        <begin position="335"/>
        <end position="424"/>
    </location>
</feature>
<evidence type="ECO:0000313" key="8">
    <source>
        <dbReference type="EMBL" id="MBT1699971.1"/>
    </source>
</evidence>
<dbReference type="AlphaFoldDB" id="A0AAP2DP98"/>
<keyword evidence="5" id="KW-0560">Oxidoreductase</keyword>
<dbReference type="PANTHER" id="PTHR10730">
    <property type="entry name" value="PROCOLLAGEN-LYSINE,2-OXOGLUTARATE 5-DIOXYGENASE/GLYCOSYLTRANSFERASE 25 FAMILY MEMBER"/>
    <property type="match status" value="1"/>
</dbReference>
<dbReference type="PROSITE" id="PS51471">
    <property type="entry name" value="FE2OG_OXY"/>
    <property type="match status" value="1"/>
</dbReference>
<organism evidence="8 9">
    <name type="scientific">Chryseosolibacter histidini</name>
    <dbReference type="NCBI Taxonomy" id="2782349"/>
    <lineage>
        <taxon>Bacteria</taxon>
        <taxon>Pseudomonadati</taxon>
        <taxon>Bacteroidota</taxon>
        <taxon>Cytophagia</taxon>
        <taxon>Cytophagales</taxon>
        <taxon>Chryseotaleaceae</taxon>
        <taxon>Chryseosolibacter</taxon>
    </lineage>
</organism>
<keyword evidence="6" id="KW-0408">Iron</keyword>
<dbReference type="InterPro" id="IPR005123">
    <property type="entry name" value="Oxoglu/Fe-dep_dioxygenase_dom"/>
</dbReference>
<keyword evidence="2" id="KW-0479">Metal-binding</keyword>
<evidence type="ECO:0000256" key="2">
    <source>
        <dbReference type="ARBA" id="ARBA00022723"/>
    </source>
</evidence>
<comment type="cofactor">
    <cofactor evidence="1">
        <name>L-ascorbate</name>
        <dbReference type="ChEBI" id="CHEBI:38290"/>
    </cofactor>
</comment>
<dbReference type="GO" id="GO:0005506">
    <property type="term" value="F:iron ion binding"/>
    <property type="evidence" value="ECO:0007669"/>
    <property type="project" value="InterPro"/>
</dbReference>
<gene>
    <name evidence="8" type="ORF">KK083_24000</name>
</gene>
<evidence type="ECO:0000313" key="9">
    <source>
        <dbReference type="Proteomes" id="UP001319200"/>
    </source>
</evidence>
<keyword evidence="3" id="KW-0847">Vitamin C</keyword>
<dbReference type="EMBL" id="JAHESF010000032">
    <property type="protein sequence ID" value="MBT1699971.1"/>
    <property type="molecule type" value="Genomic_DNA"/>
</dbReference>
<evidence type="ECO:0000256" key="6">
    <source>
        <dbReference type="ARBA" id="ARBA00023004"/>
    </source>
</evidence>
<evidence type="ECO:0000256" key="5">
    <source>
        <dbReference type="ARBA" id="ARBA00023002"/>
    </source>
</evidence>
<evidence type="ECO:0000256" key="4">
    <source>
        <dbReference type="ARBA" id="ARBA00022964"/>
    </source>
</evidence>
<accession>A0AAP2DP98</accession>
<evidence type="ECO:0000256" key="1">
    <source>
        <dbReference type="ARBA" id="ARBA00001961"/>
    </source>
</evidence>
<proteinExistence type="predicted"/>
<name>A0AAP2DP98_9BACT</name>
<comment type="caution">
    <text evidence="8">The sequence shown here is derived from an EMBL/GenBank/DDBJ whole genome shotgun (WGS) entry which is preliminary data.</text>
</comment>
<dbReference type="GO" id="GO:0031418">
    <property type="term" value="F:L-ascorbic acid binding"/>
    <property type="evidence" value="ECO:0007669"/>
    <property type="project" value="UniProtKB-KW"/>
</dbReference>
<keyword evidence="4" id="KW-0223">Dioxygenase</keyword>
<dbReference type="RefSeq" id="WP_254168253.1">
    <property type="nucleotide sequence ID" value="NZ_JAHESF010000032.1"/>
</dbReference>
<evidence type="ECO:0000259" key="7">
    <source>
        <dbReference type="PROSITE" id="PS51471"/>
    </source>
</evidence>
<dbReference type="Proteomes" id="UP001319200">
    <property type="component" value="Unassembled WGS sequence"/>
</dbReference>
<dbReference type="InterPro" id="IPR050757">
    <property type="entry name" value="Collagen_mod_GT25"/>
</dbReference>
<dbReference type="InterPro" id="IPR006620">
    <property type="entry name" value="Pro_4_hyd_alph"/>
</dbReference>
<reference evidence="8 9" key="1">
    <citation type="submission" date="2021-05" db="EMBL/GenBank/DDBJ databases">
        <title>A Polyphasic approach of four new species of the genus Ohtaekwangia: Ohtaekwangia histidinii sp. nov., Ohtaekwangia cretensis sp. nov., Ohtaekwangia indiensis sp. nov., Ohtaekwangia reichenbachii sp. nov. from diverse environment.</title>
        <authorList>
            <person name="Octaviana S."/>
        </authorList>
    </citation>
    <scope>NUCLEOTIDE SEQUENCE [LARGE SCALE GENOMIC DNA]</scope>
    <source>
        <strain evidence="8 9">PWU4</strain>
    </source>
</reference>